<dbReference type="Proteomes" id="UP001165395">
    <property type="component" value="Unassembled WGS sequence"/>
</dbReference>
<dbReference type="SUPFAM" id="SSF53098">
    <property type="entry name" value="Ribonuclease H-like"/>
    <property type="match status" value="1"/>
</dbReference>
<organism evidence="1 2">
    <name type="scientific">Leeia speluncae</name>
    <dbReference type="NCBI Taxonomy" id="2884804"/>
    <lineage>
        <taxon>Bacteria</taxon>
        <taxon>Pseudomonadati</taxon>
        <taxon>Pseudomonadota</taxon>
        <taxon>Betaproteobacteria</taxon>
        <taxon>Neisseriales</taxon>
        <taxon>Leeiaceae</taxon>
        <taxon>Leeia</taxon>
    </lineage>
</organism>
<gene>
    <name evidence="1" type="ORF">LIN78_03655</name>
</gene>
<sequence length="147" mass="17151">MLRIFLDTEFTNFSDPRLISIGLVSEKGDECYLELSEGWSVGQCSAFVREKVLPQLNLPEHRLSIRTARERLRSWLRQFGEAVVVVFDAEEDRYLVEGLLGSHGPDLILQWRKVEPLERQDQEEGHHALEDAKTFKRYTLLHQEMPL</sequence>
<proteinExistence type="predicted"/>
<protein>
    <submittedName>
        <fullName evidence="1">Uncharacterized protein</fullName>
    </submittedName>
</protein>
<dbReference type="EMBL" id="JAJBZT010000002">
    <property type="protein sequence ID" value="MCB6182647.1"/>
    <property type="molecule type" value="Genomic_DNA"/>
</dbReference>
<dbReference type="RefSeq" id="WP_227178591.1">
    <property type="nucleotide sequence ID" value="NZ_JAJBZT010000002.1"/>
</dbReference>
<comment type="caution">
    <text evidence="1">The sequence shown here is derived from an EMBL/GenBank/DDBJ whole genome shotgun (WGS) entry which is preliminary data.</text>
</comment>
<name>A0ABS8D372_9NEIS</name>
<evidence type="ECO:0000313" key="2">
    <source>
        <dbReference type="Proteomes" id="UP001165395"/>
    </source>
</evidence>
<dbReference type="Gene3D" id="3.30.420.10">
    <property type="entry name" value="Ribonuclease H-like superfamily/Ribonuclease H"/>
    <property type="match status" value="1"/>
</dbReference>
<reference evidence="1" key="1">
    <citation type="submission" date="2021-10" db="EMBL/GenBank/DDBJ databases">
        <title>The complete genome sequence of Leeia sp. TBRC 13508.</title>
        <authorList>
            <person name="Charoenyingcharoen P."/>
            <person name="Yukphan P."/>
        </authorList>
    </citation>
    <scope>NUCLEOTIDE SEQUENCE</scope>
    <source>
        <strain evidence="1">TBRC 13508</strain>
    </source>
</reference>
<dbReference type="InterPro" id="IPR012337">
    <property type="entry name" value="RNaseH-like_sf"/>
</dbReference>
<evidence type="ECO:0000313" key="1">
    <source>
        <dbReference type="EMBL" id="MCB6182647.1"/>
    </source>
</evidence>
<dbReference type="InterPro" id="IPR036397">
    <property type="entry name" value="RNaseH_sf"/>
</dbReference>
<keyword evidence="2" id="KW-1185">Reference proteome</keyword>
<accession>A0ABS8D372</accession>